<comment type="function">
    <text evidence="7">Participates in both transcription termination and antitermination.</text>
</comment>
<dbReference type="OrthoDB" id="9807233at2"/>
<comment type="subcellular location">
    <subcellularLocation>
        <location evidence="7">Cytoplasm</location>
    </subcellularLocation>
</comment>
<dbReference type="PANTHER" id="PTHR22648">
    <property type="entry name" value="TRANSCRIPTION TERMINATION FACTOR NUSA"/>
    <property type="match status" value="1"/>
</dbReference>
<dbReference type="InterPro" id="IPR009019">
    <property type="entry name" value="KH_sf_prok-type"/>
</dbReference>
<dbReference type="Pfam" id="PF13184">
    <property type="entry name" value="KH_NusA_1st"/>
    <property type="match status" value="1"/>
</dbReference>
<dbReference type="InterPro" id="IPR036555">
    <property type="entry name" value="NusA_N_sf"/>
</dbReference>
<dbReference type="Gene3D" id="3.30.1480.10">
    <property type="entry name" value="NusA, N-terminal domain"/>
    <property type="match status" value="1"/>
</dbReference>
<dbReference type="PATRIC" id="fig|1332188.3.peg.49"/>
<name>R4PX63_9BACT</name>
<dbReference type="Gene3D" id="3.30.300.20">
    <property type="match status" value="2"/>
</dbReference>
<reference evidence="10 11" key="1">
    <citation type="journal article" date="2013" name="Nat. Biotechnol.">
        <title>Genome sequences of rare, uncultured bacteria obtained by differential coverage binning of multiple metagenomes.</title>
        <authorList>
            <person name="Albertsen M."/>
            <person name="Hugenholtz P."/>
            <person name="Skarshewski A."/>
            <person name="Nielsen K.L."/>
            <person name="Tyson G.W."/>
            <person name="Nielsen P.H."/>
        </authorList>
    </citation>
    <scope>NUCLEOTIDE SEQUENCE [LARGE SCALE GENOMIC DNA]</scope>
    <source>
        <strain evidence="10">TM71</strain>
    </source>
</reference>
<organism evidence="10 11">
    <name type="scientific">Candidatus Saccharimonas aalborgensis</name>
    <dbReference type="NCBI Taxonomy" id="1332188"/>
    <lineage>
        <taxon>Bacteria</taxon>
        <taxon>Candidatus Saccharimonadota</taxon>
        <taxon>Candidatus Saccharimonadia</taxon>
        <taxon>Candidatus Saccharimonadales</taxon>
        <taxon>Candidatus Saccharimonadaceae</taxon>
        <taxon>Candidatus Saccharimonas</taxon>
    </lineage>
</organism>
<protein>
    <recommendedName>
        <fullName evidence="7">Transcription termination/antitermination protein NusA</fullName>
    </recommendedName>
</protein>
<dbReference type="GO" id="GO:0005829">
    <property type="term" value="C:cytosol"/>
    <property type="evidence" value="ECO:0007669"/>
    <property type="project" value="TreeGrafter"/>
</dbReference>
<dbReference type="FunFam" id="3.30.300.20:FF:000005">
    <property type="entry name" value="Transcription termination/antitermination protein NusA"/>
    <property type="match status" value="1"/>
</dbReference>
<keyword evidence="5 7" id="KW-0805">Transcription regulation</keyword>
<dbReference type="HAMAP" id="MF_00945_B">
    <property type="entry name" value="NusA_B"/>
    <property type="match status" value="1"/>
</dbReference>
<dbReference type="GO" id="GO:0003723">
    <property type="term" value="F:RNA binding"/>
    <property type="evidence" value="ECO:0007669"/>
    <property type="project" value="UniProtKB-UniRule"/>
</dbReference>
<evidence type="ECO:0000256" key="1">
    <source>
        <dbReference type="ARBA" id="ARBA00022472"/>
    </source>
</evidence>
<evidence type="ECO:0000313" key="11">
    <source>
        <dbReference type="Proteomes" id="UP000013893"/>
    </source>
</evidence>
<dbReference type="GO" id="GO:0031564">
    <property type="term" value="P:transcription antitermination"/>
    <property type="evidence" value="ECO:0007669"/>
    <property type="project" value="UniProtKB-UniRule"/>
</dbReference>
<sequence>MIPYDQGEHTLPGKDVMEDLNIKQLTLAVRTIAEEKNLPEETVLEIIEQAIAAAWRRDNGEREQEVRAELNINDGTATVYVQREVVEEAINPAIEVSLAEAKKLKKDAKLEDILEEKHEVISFGRVAAQTAKQVVLQRLREAEREVVLAEYEDKIGTVVTGVVQRVEPRVVRIELGKATGIIPQSEQIQGEFYSVGSRLKVFIKDIERDTRGPQLILSRGNEAFIEYLFRQEVPEMETGAVEIKGIAREAGRRTKLAVMSTVPGVDPVGTFVGGHGTRVNAVMNEIGDQEKIDIVTYDENIDTYIRNALSPAEVVKVEIDKETKRAKVFVTEDQQSIAIGRGGQNVRLAARLTGFELDIETATAKPAEKKPKKNIEDGLFAAIEEQGE</sequence>
<dbReference type="GO" id="GO:0006353">
    <property type="term" value="P:DNA-templated transcription termination"/>
    <property type="evidence" value="ECO:0007669"/>
    <property type="project" value="UniProtKB-UniRule"/>
</dbReference>
<dbReference type="AlphaFoldDB" id="R4PX63"/>
<keyword evidence="11" id="KW-1185">Reference proteome</keyword>
<dbReference type="SUPFAM" id="SSF54814">
    <property type="entry name" value="Prokaryotic type KH domain (KH-domain type II)"/>
    <property type="match status" value="2"/>
</dbReference>
<feature type="domain" description="S1 motif" evidence="8">
    <location>
        <begin position="156"/>
        <end position="220"/>
    </location>
</feature>
<evidence type="ECO:0000313" key="10">
    <source>
        <dbReference type="EMBL" id="AGL61761.1"/>
    </source>
</evidence>
<dbReference type="InterPro" id="IPR025249">
    <property type="entry name" value="TF_NusA_KH_1st"/>
</dbReference>
<dbReference type="InterPro" id="IPR010213">
    <property type="entry name" value="TF_NusA"/>
</dbReference>
<dbReference type="Pfam" id="PF00575">
    <property type="entry name" value="S1"/>
    <property type="match status" value="1"/>
</dbReference>
<evidence type="ECO:0000256" key="6">
    <source>
        <dbReference type="ARBA" id="ARBA00023163"/>
    </source>
</evidence>
<keyword evidence="3 7" id="KW-0889">Transcription antitermination</keyword>
<dbReference type="STRING" id="1332188.L336_0050"/>
<evidence type="ECO:0000256" key="3">
    <source>
        <dbReference type="ARBA" id="ARBA00022814"/>
    </source>
</evidence>
<dbReference type="NCBIfam" id="TIGR01953">
    <property type="entry name" value="NusA"/>
    <property type="match status" value="1"/>
</dbReference>
<dbReference type="InterPro" id="IPR058582">
    <property type="entry name" value="KH_NusA_2nd"/>
</dbReference>
<evidence type="ECO:0000256" key="2">
    <source>
        <dbReference type="ARBA" id="ARBA00022490"/>
    </source>
</evidence>
<keyword evidence="10" id="KW-0648">Protein biosynthesis</keyword>
<dbReference type="EMBL" id="CP005957">
    <property type="protein sequence ID" value="AGL61761.1"/>
    <property type="molecule type" value="Genomic_DNA"/>
</dbReference>
<dbReference type="PROSITE" id="PS50126">
    <property type="entry name" value="S1"/>
    <property type="match status" value="1"/>
</dbReference>
<dbReference type="InterPro" id="IPR030842">
    <property type="entry name" value="TF_NusA_bacterial"/>
</dbReference>
<dbReference type="InterPro" id="IPR015946">
    <property type="entry name" value="KH_dom-like_a/b"/>
</dbReference>
<dbReference type="InterPro" id="IPR012340">
    <property type="entry name" value="NA-bd_OB-fold"/>
</dbReference>
<dbReference type="CDD" id="cd04455">
    <property type="entry name" value="S1_NusA"/>
    <property type="match status" value="1"/>
</dbReference>
<gene>
    <name evidence="7 10" type="primary">nusA</name>
    <name evidence="10" type="ORF">L336_0050</name>
</gene>
<proteinExistence type="inferred from homology"/>
<dbReference type="CDD" id="cd22529">
    <property type="entry name" value="KH-II_NusA_rpt2"/>
    <property type="match status" value="1"/>
</dbReference>
<dbReference type="GO" id="GO:0003746">
    <property type="term" value="F:translation elongation factor activity"/>
    <property type="evidence" value="ECO:0007669"/>
    <property type="project" value="UniProtKB-KW"/>
</dbReference>
<comment type="subunit">
    <text evidence="7">Monomer. Binds directly to the core enzyme of the DNA-dependent RNA polymerase and to nascent RNA.</text>
</comment>
<dbReference type="Proteomes" id="UP000013893">
    <property type="component" value="Chromosome"/>
</dbReference>
<comment type="similarity">
    <text evidence="7">Belongs to the NusA family.</text>
</comment>
<keyword evidence="1 7" id="KW-0806">Transcription termination</keyword>
<dbReference type="SUPFAM" id="SSF69705">
    <property type="entry name" value="Transcription factor NusA, N-terminal domain"/>
    <property type="match status" value="1"/>
</dbReference>
<evidence type="ECO:0000256" key="4">
    <source>
        <dbReference type="ARBA" id="ARBA00022884"/>
    </source>
</evidence>
<dbReference type="Pfam" id="PF08529">
    <property type="entry name" value="NusA_N"/>
    <property type="match status" value="1"/>
</dbReference>
<dbReference type="Gene3D" id="2.40.50.140">
    <property type="entry name" value="Nucleic acid-binding proteins"/>
    <property type="match status" value="1"/>
</dbReference>
<evidence type="ECO:0000256" key="5">
    <source>
        <dbReference type="ARBA" id="ARBA00023015"/>
    </source>
</evidence>
<evidence type="ECO:0000256" key="7">
    <source>
        <dbReference type="HAMAP-Rule" id="MF_00945"/>
    </source>
</evidence>
<keyword evidence="6 7" id="KW-0804">Transcription</keyword>
<dbReference type="HOGENOM" id="CLU_029242_2_2_0"/>
<accession>R4PX63</accession>
<dbReference type="PROSITE" id="PS50823">
    <property type="entry name" value="KH_TYPE_2"/>
    <property type="match status" value="1"/>
</dbReference>
<dbReference type="InterPro" id="IPR004044">
    <property type="entry name" value="KH_dom_type_2"/>
</dbReference>
<dbReference type="SUPFAM" id="SSF50249">
    <property type="entry name" value="Nucleic acid-binding proteins"/>
    <property type="match status" value="1"/>
</dbReference>
<feature type="domain" description="KH type-2" evidence="9">
    <location>
        <begin position="301"/>
        <end position="347"/>
    </location>
</feature>
<keyword evidence="4 7" id="KW-0694">RNA-binding</keyword>
<dbReference type="PANTHER" id="PTHR22648:SF0">
    <property type="entry name" value="TRANSCRIPTION TERMINATION_ANTITERMINATION PROTEIN NUSA"/>
    <property type="match status" value="1"/>
</dbReference>
<dbReference type="GO" id="GO:0003700">
    <property type="term" value="F:DNA-binding transcription factor activity"/>
    <property type="evidence" value="ECO:0007669"/>
    <property type="project" value="InterPro"/>
</dbReference>
<dbReference type="InterPro" id="IPR003029">
    <property type="entry name" value="S1_domain"/>
</dbReference>
<evidence type="ECO:0000259" key="8">
    <source>
        <dbReference type="PROSITE" id="PS50126"/>
    </source>
</evidence>
<dbReference type="Pfam" id="PF26594">
    <property type="entry name" value="KH_NusA_2nd"/>
    <property type="match status" value="1"/>
</dbReference>
<keyword evidence="2 7" id="KW-0963">Cytoplasm</keyword>
<evidence type="ECO:0000259" key="9">
    <source>
        <dbReference type="PROSITE" id="PS50823"/>
    </source>
</evidence>
<dbReference type="RefSeq" id="WP_015641212.1">
    <property type="nucleotide sequence ID" value="NC_021219.1"/>
</dbReference>
<keyword evidence="10" id="KW-0251">Elongation factor</keyword>
<dbReference type="SMART" id="SM00316">
    <property type="entry name" value="S1"/>
    <property type="match status" value="1"/>
</dbReference>
<dbReference type="InterPro" id="IPR013735">
    <property type="entry name" value="TF_NusA_N"/>
</dbReference>
<dbReference type="KEGG" id="saal:L336_0050"/>
<dbReference type="PROSITE" id="PS50084">
    <property type="entry name" value="KH_TYPE_1"/>
    <property type="match status" value="1"/>
</dbReference>